<dbReference type="SUPFAM" id="SSF53254">
    <property type="entry name" value="Phosphoglycerate mutase-like"/>
    <property type="match status" value="1"/>
</dbReference>
<feature type="region of interest" description="Disordered" evidence="6">
    <location>
        <begin position="158"/>
        <end position="178"/>
    </location>
</feature>
<keyword evidence="3" id="KW-0378">Hydrolase</keyword>
<dbReference type="PANTHER" id="PTHR20935:SF0">
    <property type="entry name" value="SERINE_THREONINE-PROTEIN PHOSPHATASE PGAM5, MITOCHONDRIAL"/>
    <property type="match status" value="1"/>
</dbReference>
<evidence type="ECO:0000256" key="5">
    <source>
        <dbReference type="ARBA" id="ARBA00040722"/>
    </source>
</evidence>
<comment type="caution">
    <text evidence="7">The sequence shown here is derived from an EMBL/GenBank/DDBJ whole genome shotgun (WGS) entry which is preliminary data.</text>
</comment>
<evidence type="ECO:0000313" key="8">
    <source>
        <dbReference type="Proteomes" id="UP000593567"/>
    </source>
</evidence>
<dbReference type="EMBL" id="VXIV02000275">
    <property type="protein sequence ID" value="KAF6039322.1"/>
    <property type="molecule type" value="Genomic_DNA"/>
</dbReference>
<dbReference type="SMART" id="SM00855">
    <property type="entry name" value="PGAM"/>
    <property type="match status" value="1"/>
</dbReference>
<proteinExistence type="inferred from homology"/>
<dbReference type="Pfam" id="PF00300">
    <property type="entry name" value="His_Phos_1"/>
    <property type="match status" value="1"/>
</dbReference>
<accession>A0A7J7KMD6</accession>
<dbReference type="Gene3D" id="3.40.50.1240">
    <property type="entry name" value="Phosphoglycerate mutase-like"/>
    <property type="match status" value="1"/>
</dbReference>
<dbReference type="GO" id="GO:0004722">
    <property type="term" value="F:protein serine/threonine phosphatase activity"/>
    <property type="evidence" value="ECO:0007669"/>
    <property type="project" value="UniProtKB-EC"/>
</dbReference>
<dbReference type="Proteomes" id="UP000593567">
    <property type="component" value="Unassembled WGS sequence"/>
</dbReference>
<comment type="similarity">
    <text evidence="1">Belongs to the phosphoglycerate mutase family. BPG-dependent PGAM subfamily.</text>
</comment>
<keyword evidence="8" id="KW-1185">Reference proteome</keyword>
<evidence type="ECO:0000313" key="7">
    <source>
        <dbReference type="EMBL" id="KAF6039322.1"/>
    </source>
</evidence>
<sequence>MASRFARVTVSVATTVGICLGYNSLMKIDLQSNEYHFPLRSPWDYNWDRRSVESSVKPMRSNSLREKERYERDVIEYQPRAVRNIFLVRHGSYLQNTTKLLDSNGVAQAELAGKHLSSLNLPINSIVWSTKPRATQTGQIISKYFKNVSTRGCMLLEEGHPETPPEPKTEEEWEPSPSSRFIDGARLEAAFRKYFHRAEPSQTEDSWDILCCHGNIIRYFVLRSLQLPIDAHLNIEAYNAGITWIKIHHDGIVTLESFGDTGFLPYHLITLYGRHCEGHQL</sequence>
<gene>
    <name evidence="7" type="ORF">EB796_002371</name>
</gene>
<dbReference type="InterPro" id="IPR051021">
    <property type="entry name" value="Mito_Ser/Thr_phosphatase"/>
</dbReference>
<evidence type="ECO:0000256" key="2">
    <source>
        <dbReference type="ARBA" id="ARBA00013081"/>
    </source>
</evidence>
<dbReference type="GO" id="GO:0090141">
    <property type="term" value="P:positive regulation of mitochondrial fission"/>
    <property type="evidence" value="ECO:0007669"/>
    <property type="project" value="TreeGrafter"/>
</dbReference>
<reference evidence="7" key="1">
    <citation type="submission" date="2020-06" db="EMBL/GenBank/DDBJ databases">
        <title>Draft genome of Bugula neritina, a colonial animal packing powerful symbionts and potential medicines.</title>
        <authorList>
            <person name="Rayko M."/>
        </authorList>
    </citation>
    <scope>NUCLEOTIDE SEQUENCE [LARGE SCALE GENOMIC DNA]</scope>
    <source>
        <strain evidence="7">Kwan_BN1</strain>
    </source>
</reference>
<dbReference type="OrthoDB" id="2118094at2759"/>
<dbReference type="CDD" id="cd07040">
    <property type="entry name" value="HP"/>
    <property type="match status" value="1"/>
</dbReference>
<organism evidence="7 8">
    <name type="scientific">Bugula neritina</name>
    <name type="common">Brown bryozoan</name>
    <name type="synonym">Sertularia neritina</name>
    <dbReference type="NCBI Taxonomy" id="10212"/>
    <lineage>
        <taxon>Eukaryota</taxon>
        <taxon>Metazoa</taxon>
        <taxon>Spiralia</taxon>
        <taxon>Lophotrochozoa</taxon>
        <taxon>Bryozoa</taxon>
        <taxon>Gymnolaemata</taxon>
        <taxon>Cheilostomatida</taxon>
        <taxon>Flustrina</taxon>
        <taxon>Buguloidea</taxon>
        <taxon>Bugulidae</taxon>
        <taxon>Bugula</taxon>
    </lineage>
</organism>
<protein>
    <recommendedName>
        <fullName evidence="4">Serine/threonine-protein phosphatase PGAM5, mitochondrial</fullName>
        <ecNumber evidence="2">3.1.3.16</ecNumber>
    </recommendedName>
    <alternativeName>
        <fullName evidence="5">Serine/threonine-protein phosphatase Pgam5, mitochondrial</fullName>
    </alternativeName>
</protein>
<dbReference type="EC" id="3.1.3.16" evidence="2"/>
<evidence type="ECO:0000256" key="3">
    <source>
        <dbReference type="ARBA" id="ARBA00022801"/>
    </source>
</evidence>
<dbReference type="InterPro" id="IPR013078">
    <property type="entry name" value="His_Pase_superF_clade-1"/>
</dbReference>
<dbReference type="InterPro" id="IPR029033">
    <property type="entry name" value="His_PPase_superfam"/>
</dbReference>
<dbReference type="GO" id="GO:0005739">
    <property type="term" value="C:mitochondrion"/>
    <property type="evidence" value="ECO:0007669"/>
    <property type="project" value="TreeGrafter"/>
</dbReference>
<evidence type="ECO:0000256" key="4">
    <source>
        <dbReference type="ARBA" id="ARBA00039765"/>
    </source>
</evidence>
<feature type="compositionally biased region" description="Basic and acidic residues" evidence="6">
    <location>
        <begin position="158"/>
        <end position="170"/>
    </location>
</feature>
<dbReference type="AlphaFoldDB" id="A0A7J7KMD6"/>
<dbReference type="PANTHER" id="PTHR20935">
    <property type="entry name" value="PHOSPHOGLYCERATE MUTASE-RELATED"/>
    <property type="match status" value="1"/>
</dbReference>
<evidence type="ECO:0000256" key="6">
    <source>
        <dbReference type="SAM" id="MobiDB-lite"/>
    </source>
</evidence>
<evidence type="ECO:0000256" key="1">
    <source>
        <dbReference type="ARBA" id="ARBA00006717"/>
    </source>
</evidence>
<name>A0A7J7KMD6_BUGNE</name>